<dbReference type="SUPFAM" id="SSF103473">
    <property type="entry name" value="MFS general substrate transporter"/>
    <property type="match status" value="1"/>
</dbReference>
<dbReference type="GO" id="GO:0022857">
    <property type="term" value="F:transmembrane transporter activity"/>
    <property type="evidence" value="ECO:0007669"/>
    <property type="project" value="InterPro"/>
</dbReference>
<dbReference type="InterPro" id="IPR001958">
    <property type="entry name" value="Tet-R_TetA/multi-R_MdtG-like"/>
</dbReference>
<keyword evidence="6 8" id="KW-0472">Membrane</keyword>
<evidence type="ECO:0000256" key="2">
    <source>
        <dbReference type="ARBA" id="ARBA00006829"/>
    </source>
</evidence>
<dbReference type="AlphaFoldDB" id="A0A5N6TJ33"/>
<comment type="subcellular location">
    <subcellularLocation>
        <location evidence="1">Membrane</location>
        <topology evidence="1">Multi-pass membrane protein</topology>
    </subcellularLocation>
</comment>
<accession>A0A5N6TJ33</accession>
<keyword evidence="4 8" id="KW-0812">Transmembrane</keyword>
<evidence type="ECO:0000256" key="3">
    <source>
        <dbReference type="ARBA" id="ARBA00022448"/>
    </source>
</evidence>
<dbReference type="InterPro" id="IPR050930">
    <property type="entry name" value="MFS_Vesicular_Transporter"/>
</dbReference>
<feature type="region of interest" description="Disordered" evidence="7">
    <location>
        <begin position="212"/>
        <end position="244"/>
    </location>
</feature>
<dbReference type="OrthoDB" id="5086884at2759"/>
<comment type="similarity">
    <text evidence="2">Belongs to the major facilitator superfamily. Vesicular transporter family.</text>
</comment>
<evidence type="ECO:0000259" key="9">
    <source>
        <dbReference type="PROSITE" id="PS50850"/>
    </source>
</evidence>
<organism evidence="10 11">
    <name type="scientific">Aspergillus avenaceus</name>
    <dbReference type="NCBI Taxonomy" id="36643"/>
    <lineage>
        <taxon>Eukaryota</taxon>
        <taxon>Fungi</taxon>
        <taxon>Dikarya</taxon>
        <taxon>Ascomycota</taxon>
        <taxon>Pezizomycotina</taxon>
        <taxon>Eurotiomycetes</taxon>
        <taxon>Eurotiomycetidae</taxon>
        <taxon>Eurotiales</taxon>
        <taxon>Aspergillaceae</taxon>
        <taxon>Aspergillus</taxon>
        <taxon>Aspergillus subgen. Circumdati</taxon>
    </lineage>
</organism>
<dbReference type="PANTHER" id="PTHR23506:SF29">
    <property type="entry name" value="TRANSPORTER, PUTATIVE (AFU_ORTHOLOGUE AFUA_2G10530)-RELATED"/>
    <property type="match status" value="1"/>
</dbReference>
<dbReference type="InterPro" id="IPR036259">
    <property type="entry name" value="MFS_trans_sf"/>
</dbReference>
<reference evidence="10 11" key="1">
    <citation type="submission" date="2019-04" db="EMBL/GenBank/DDBJ databases">
        <title>Friends and foes A comparative genomics study of 23 Aspergillus species from section Flavi.</title>
        <authorList>
            <consortium name="DOE Joint Genome Institute"/>
            <person name="Kjaerbolling I."/>
            <person name="Vesth T."/>
            <person name="Frisvad J.C."/>
            <person name="Nybo J.L."/>
            <person name="Theobald S."/>
            <person name="Kildgaard S."/>
            <person name="Isbrandt T."/>
            <person name="Kuo A."/>
            <person name="Sato A."/>
            <person name="Lyhne E.K."/>
            <person name="Kogle M.E."/>
            <person name="Wiebenga A."/>
            <person name="Kun R.S."/>
            <person name="Lubbers R.J."/>
            <person name="Makela M.R."/>
            <person name="Barry K."/>
            <person name="Chovatia M."/>
            <person name="Clum A."/>
            <person name="Daum C."/>
            <person name="Haridas S."/>
            <person name="He G."/>
            <person name="LaButti K."/>
            <person name="Lipzen A."/>
            <person name="Mondo S."/>
            <person name="Riley R."/>
            <person name="Salamov A."/>
            <person name="Simmons B.A."/>
            <person name="Magnuson J.K."/>
            <person name="Henrissat B."/>
            <person name="Mortensen U.H."/>
            <person name="Larsen T.O."/>
            <person name="Devries R.P."/>
            <person name="Grigoriev I.V."/>
            <person name="Machida M."/>
            <person name="Baker S.E."/>
            <person name="Andersen M.R."/>
        </authorList>
    </citation>
    <scope>NUCLEOTIDE SEQUENCE [LARGE SCALE GENOMIC DNA]</scope>
    <source>
        <strain evidence="10 11">IBT 18842</strain>
    </source>
</reference>
<sequence length="477" mass="51693">MTSLIPGSKRPPWLLRYRSSTAFIVATVWTSSFTDYFLYAMIVPVMPTALVERAGVPYQDREYWVSVLLMCEAAVAFICCPLFGYIIDVSPTRQFPFLLGLILLGASMGLLSLAHTVGLFIVARLLQGGATAMVAVAGLALLTDSVAFDNLGQTIGYLGSAIALGFLLGPLLGGLVYNAAGYQAVFGMAFALIALDMVMRILVIEKKVARKYHDDPDSTNPESHPREYDYNTFNNTPQEPPKPQKPALLLIARQPRVLISSWALLVQGILYSAFDATLPVFVESHFGWGPFGAGLTFLPSSITALFEPYFGSLADKHGPRKIALIGYTLLTPPLFLLRYVTTHTTPQVTLLITLLTLIGALNNLTLPALFVETQRVLDDMERERPGIFGPKGAVAQAFGIQTMAQFLGLFLGPLWGGFLEWRFGWGVMSGSLAVLVAVTAVPVFWLGGPDIPDDEGGCGFSSESVDGSGVGERERLL</sequence>
<dbReference type="Pfam" id="PF07690">
    <property type="entry name" value="MFS_1"/>
    <property type="match status" value="1"/>
</dbReference>
<dbReference type="Proteomes" id="UP000325780">
    <property type="component" value="Unassembled WGS sequence"/>
</dbReference>
<feature type="transmembrane region" description="Helical" evidence="8">
    <location>
        <begin position="129"/>
        <end position="148"/>
    </location>
</feature>
<evidence type="ECO:0000313" key="11">
    <source>
        <dbReference type="Proteomes" id="UP000325780"/>
    </source>
</evidence>
<dbReference type="InterPro" id="IPR011701">
    <property type="entry name" value="MFS"/>
</dbReference>
<feature type="transmembrane region" description="Helical" evidence="8">
    <location>
        <begin position="322"/>
        <end position="341"/>
    </location>
</feature>
<feature type="transmembrane region" description="Helical" evidence="8">
    <location>
        <begin position="97"/>
        <end position="123"/>
    </location>
</feature>
<evidence type="ECO:0000256" key="7">
    <source>
        <dbReference type="SAM" id="MobiDB-lite"/>
    </source>
</evidence>
<feature type="transmembrane region" description="Helical" evidence="8">
    <location>
        <begin position="183"/>
        <end position="203"/>
    </location>
</feature>
<feature type="transmembrane region" description="Helical" evidence="8">
    <location>
        <begin position="423"/>
        <end position="446"/>
    </location>
</feature>
<dbReference type="GO" id="GO:0016020">
    <property type="term" value="C:membrane"/>
    <property type="evidence" value="ECO:0007669"/>
    <property type="project" value="UniProtKB-SubCell"/>
</dbReference>
<keyword evidence="11" id="KW-1185">Reference proteome</keyword>
<keyword evidence="3" id="KW-0813">Transport</keyword>
<evidence type="ECO:0000256" key="1">
    <source>
        <dbReference type="ARBA" id="ARBA00004141"/>
    </source>
</evidence>
<keyword evidence="5 8" id="KW-1133">Transmembrane helix</keyword>
<dbReference type="PRINTS" id="PR01035">
    <property type="entry name" value="TCRTETA"/>
</dbReference>
<dbReference type="Gene3D" id="1.20.1250.20">
    <property type="entry name" value="MFS general substrate transporter like domains"/>
    <property type="match status" value="1"/>
</dbReference>
<dbReference type="CDD" id="cd17325">
    <property type="entry name" value="MFS_MdtG_SLC18_like"/>
    <property type="match status" value="1"/>
</dbReference>
<dbReference type="EMBL" id="ML742286">
    <property type="protein sequence ID" value="KAE8146099.1"/>
    <property type="molecule type" value="Genomic_DNA"/>
</dbReference>
<name>A0A5N6TJ33_ASPAV</name>
<evidence type="ECO:0000313" key="10">
    <source>
        <dbReference type="EMBL" id="KAE8146099.1"/>
    </source>
</evidence>
<dbReference type="PROSITE" id="PS50850">
    <property type="entry name" value="MFS"/>
    <property type="match status" value="1"/>
</dbReference>
<feature type="transmembrane region" description="Helical" evidence="8">
    <location>
        <begin position="21"/>
        <end position="43"/>
    </location>
</feature>
<feature type="domain" description="Major facilitator superfamily (MFS) profile" evidence="9">
    <location>
        <begin position="24"/>
        <end position="451"/>
    </location>
</feature>
<feature type="transmembrane region" description="Helical" evidence="8">
    <location>
        <begin position="347"/>
        <end position="371"/>
    </location>
</feature>
<evidence type="ECO:0000256" key="4">
    <source>
        <dbReference type="ARBA" id="ARBA00022692"/>
    </source>
</evidence>
<evidence type="ECO:0000256" key="6">
    <source>
        <dbReference type="ARBA" id="ARBA00023136"/>
    </source>
</evidence>
<proteinExistence type="inferred from homology"/>
<feature type="region of interest" description="Disordered" evidence="7">
    <location>
        <begin position="457"/>
        <end position="477"/>
    </location>
</feature>
<evidence type="ECO:0000256" key="8">
    <source>
        <dbReference type="SAM" id="Phobius"/>
    </source>
</evidence>
<feature type="transmembrane region" description="Helical" evidence="8">
    <location>
        <begin position="257"/>
        <end position="274"/>
    </location>
</feature>
<feature type="transmembrane region" description="Helical" evidence="8">
    <location>
        <begin position="63"/>
        <end position="85"/>
    </location>
</feature>
<feature type="transmembrane region" description="Helical" evidence="8">
    <location>
        <begin position="392"/>
        <end position="411"/>
    </location>
</feature>
<dbReference type="PANTHER" id="PTHR23506">
    <property type="entry name" value="GH10249P"/>
    <property type="match status" value="1"/>
</dbReference>
<dbReference type="InterPro" id="IPR020846">
    <property type="entry name" value="MFS_dom"/>
</dbReference>
<protein>
    <submittedName>
        <fullName evidence="10">MFS transporter</fullName>
    </submittedName>
</protein>
<evidence type="ECO:0000256" key="5">
    <source>
        <dbReference type="ARBA" id="ARBA00022989"/>
    </source>
</evidence>
<gene>
    <name evidence="10" type="ORF">BDV25DRAFT_170043</name>
</gene>
<feature type="transmembrane region" description="Helical" evidence="8">
    <location>
        <begin position="155"/>
        <end position="177"/>
    </location>
</feature>